<keyword evidence="2" id="KW-1185">Reference proteome</keyword>
<evidence type="ECO:0000313" key="1">
    <source>
        <dbReference type="EMBL" id="SFA93094.1"/>
    </source>
</evidence>
<organism evidence="1 2">
    <name type="scientific">Flavobacterium swingsii</name>
    <dbReference type="NCBI Taxonomy" id="498292"/>
    <lineage>
        <taxon>Bacteria</taxon>
        <taxon>Pseudomonadati</taxon>
        <taxon>Bacteroidota</taxon>
        <taxon>Flavobacteriia</taxon>
        <taxon>Flavobacteriales</taxon>
        <taxon>Flavobacteriaceae</taxon>
        <taxon>Flavobacterium</taxon>
    </lineage>
</organism>
<dbReference type="Proteomes" id="UP000199604">
    <property type="component" value="Unassembled WGS sequence"/>
</dbReference>
<sequence length="110" mass="12445">MKPIDERAALKEKITFLKNKQAEDFLILKNQYHTTIDSFKAINLIKSSLQEVITSPNLKTNLINGVIGLGTNYLTKNLLKDNPENPIKGVFGKALKFALKNFIEKKSKKI</sequence>
<accession>A0A1I0WWZ6</accession>
<protein>
    <submittedName>
        <fullName evidence="1">Uncharacterized protein</fullName>
    </submittedName>
</protein>
<dbReference type="STRING" id="498292.SAMN05660845_1041"/>
<evidence type="ECO:0000313" key="2">
    <source>
        <dbReference type="Proteomes" id="UP000199604"/>
    </source>
</evidence>
<dbReference type="EMBL" id="FOJT01000002">
    <property type="protein sequence ID" value="SFA93094.1"/>
    <property type="molecule type" value="Genomic_DNA"/>
</dbReference>
<proteinExistence type="predicted"/>
<gene>
    <name evidence="1" type="ORF">SAMN05660845_1041</name>
</gene>
<dbReference type="RefSeq" id="WP_091474649.1">
    <property type="nucleotide sequence ID" value="NZ_FOJT01000002.1"/>
</dbReference>
<dbReference type="OrthoDB" id="1443487at2"/>
<name>A0A1I0WWZ6_9FLAO</name>
<dbReference type="AlphaFoldDB" id="A0A1I0WWZ6"/>
<reference evidence="2" key="1">
    <citation type="submission" date="2016-10" db="EMBL/GenBank/DDBJ databases">
        <authorList>
            <person name="Varghese N."/>
            <person name="Submissions S."/>
        </authorList>
    </citation>
    <scope>NUCLEOTIDE SEQUENCE [LARGE SCALE GENOMIC DNA]</scope>
    <source>
        <strain evidence="2">DSM 21789</strain>
    </source>
</reference>